<comment type="caution">
    <text evidence="9">Lacks conserved residue(s) required for the propagation of feature annotation.</text>
</comment>
<evidence type="ECO:0000256" key="9">
    <source>
        <dbReference type="PROSITE-ProRule" id="PRU01356"/>
    </source>
</evidence>
<feature type="disulfide bond" evidence="9">
    <location>
        <begin position="44"/>
        <end position="51"/>
    </location>
</feature>
<dbReference type="PROSITE" id="PS52012">
    <property type="entry name" value="CFEM"/>
    <property type="match status" value="1"/>
</dbReference>
<comment type="caution">
    <text evidence="12">The sequence shown here is derived from an EMBL/GenBank/DDBJ whole genome shotgun (WGS) entry which is preliminary data.</text>
</comment>
<evidence type="ECO:0000259" key="11">
    <source>
        <dbReference type="PROSITE" id="PS52012"/>
    </source>
</evidence>
<feature type="domain" description="CFEM" evidence="11">
    <location>
        <begin position="3"/>
        <end position="113"/>
    </location>
</feature>
<evidence type="ECO:0000256" key="6">
    <source>
        <dbReference type="ARBA" id="ARBA00022729"/>
    </source>
</evidence>
<keyword evidence="4" id="KW-0964">Secreted</keyword>
<keyword evidence="13" id="KW-1185">Reference proteome</keyword>
<accession>A0A8H4V8S9</accession>
<evidence type="ECO:0000256" key="5">
    <source>
        <dbReference type="ARBA" id="ARBA00022622"/>
    </source>
</evidence>
<evidence type="ECO:0000313" key="12">
    <source>
        <dbReference type="EMBL" id="KAF4511835.1"/>
    </source>
</evidence>
<dbReference type="Pfam" id="PF05730">
    <property type="entry name" value="CFEM"/>
    <property type="match status" value="1"/>
</dbReference>
<dbReference type="EMBL" id="JAAVMX010000002">
    <property type="protein sequence ID" value="KAF4511835.1"/>
    <property type="molecule type" value="Genomic_DNA"/>
</dbReference>
<keyword evidence="6 10" id="KW-0732">Signal</keyword>
<evidence type="ECO:0000256" key="4">
    <source>
        <dbReference type="ARBA" id="ARBA00022525"/>
    </source>
</evidence>
<dbReference type="GO" id="GO:0005576">
    <property type="term" value="C:extracellular region"/>
    <property type="evidence" value="ECO:0007669"/>
    <property type="project" value="UniProtKB-SubCell"/>
</dbReference>
<dbReference type="GO" id="GO:0098552">
    <property type="term" value="C:side of membrane"/>
    <property type="evidence" value="ECO:0007669"/>
    <property type="project" value="UniProtKB-KW"/>
</dbReference>
<feature type="chain" id="PRO_5034354332" description="CFEM domain-containing protein" evidence="10">
    <location>
        <begin position="18"/>
        <end position="131"/>
    </location>
</feature>
<keyword evidence="5" id="KW-0325">Glycoprotein</keyword>
<sequence>MKPSACTLTLVAPLAAAIDLATLQRSLPACSLECLAKGVAVHGCGLAQFTCQCARLEPIIRTVAPCLVKMGCSLENMTDTARVVLNLCQEVAPDRVGASAASATAMSGATSGGLAINLAWLGVAAVAVSLP</sequence>
<comment type="similarity">
    <text evidence="3">Belongs to the RBT5 family.</text>
</comment>
<dbReference type="OrthoDB" id="3767534at2759"/>
<evidence type="ECO:0000256" key="3">
    <source>
        <dbReference type="ARBA" id="ARBA00010031"/>
    </source>
</evidence>
<name>A0A8H4V8S9_9HYPO</name>
<evidence type="ECO:0000256" key="1">
    <source>
        <dbReference type="ARBA" id="ARBA00004589"/>
    </source>
</evidence>
<protein>
    <recommendedName>
        <fullName evidence="11">CFEM domain-containing protein</fullName>
    </recommendedName>
</protein>
<organism evidence="12 13">
    <name type="scientific">Ophiocordyceps sinensis</name>
    <dbReference type="NCBI Taxonomy" id="72228"/>
    <lineage>
        <taxon>Eukaryota</taxon>
        <taxon>Fungi</taxon>
        <taxon>Dikarya</taxon>
        <taxon>Ascomycota</taxon>
        <taxon>Pezizomycotina</taxon>
        <taxon>Sordariomycetes</taxon>
        <taxon>Hypocreomycetidae</taxon>
        <taxon>Hypocreales</taxon>
        <taxon>Ophiocordycipitaceae</taxon>
        <taxon>Ophiocordyceps</taxon>
    </lineage>
</organism>
<comment type="subcellular location">
    <subcellularLocation>
        <location evidence="1">Membrane</location>
        <topology evidence="1">Lipid-anchor</topology>
        <topology evidence="1">GPI-anchor</topology>
    </subcellularLocation>
    <subcellularLocation>
        <location evidence="2">Secreted</location>
    </subcellularLocation>
</comment>
<evidence type="ECO:0000256" key="10">
    <source>
        <dbReference type="SAM" id="SignalP"/>
    </source>
</evidence>
<evidence type="ECO:0000313" key="13">
    <source>
        <dbReference type="Proteomes" id="UP000557566"/>
    </source>
</evidence>
<feature type="signal peptide" evidence="10">
    <location>
        <begin position="1"/>
        <end position="17"/>
    </location>
</feature>
<evidence type="ECO:0000256" key="2">
    <source>
        <dbReference type="ARBA" id="ARBA00004613"/>
    </source>
</evidence>
<dbReference type="InterPro" id="IPR008427">
    <property type="entry name" value="Extracellular_membr_CFEM_dom"/>
</dbReference>
<gene>
    <name evidence="12" type="ORF">G6O67_001043</name>
</gene>
<dbReference type="AlphaFoldDB" id="A0A8H4V8S9"/>
<evidence type="ECO:0000256" key="7">
    <source>
        <dbReference type="ARBA" id="ARBA00023157"/>
    </source>
</evidence>
<reference evidence="12 13" key="1">
    <citation type="journal article" date="2020" name="Genome Biol. Evol.">
        <title>A new high-quality draft genome assembly of the Chinese cordyceps Ophiocordyceps sinensis.</title>
        <authorList>
            <person name="Shu R."/>
            <person name="Zhang J."/>
            <person name="Meng Q."/>
            <person name="Zhang H."/>
            <person name="Zhou G."/>
            <person name="Li M."/>
            <person name="Wu P."/>
            <person name="Zhao Y."/>
            <person name="Chen C."/>
            <person name="Qin Q."/>
        </authorList>
    </citation>
    <scope>NUCLEOTIDE SEQUENCE [LARGE SCALE GENOMIC DNA]</scope>
    <source>
        <strain evidence="12 13">IOZ07</strain>
    </source>
</reference>
<keyword evidence="5" id="KW-0472">Membrane</keyword>
<keyword evidence="5" id="KW-0336">GPI-anchor</keyword>
<keyword evidence="8" id="KW-0449">Lipoprotein</keyword>
<evidence type="ECO:0000256" key="8">
    <source>
        <dbReference type="ARBA" id="ARBA00023288"/>
    </source>
</evidence>
<keyword evidence="7 9" id="KW-1015">Disulfide bond</keyword>
<proteinExistence type="inferred from homology"/>
<dbReference type="Proteomes" id="UP000557566">
    <property type="component" value="Unassembled WGS sequence"/>
</dbReference>